<name>A0A9D1Z1U4_9BACT</name>
<protein>
    <recommendedName>
        <fullName evidence="2 15">ATP-dependent DNA helicase RecG</fullName>
        <ecNumber evidence="13 15">5.6.2.4</ecNumber>
    </recommendedName>
</protein>
<evidence type="ECO:0000256" key="8">
    <source>
        <dbReference type="ARBA" id="ARBA00023125"/>
    </source>
</evidence>
<dbReference type="PANTHER" id="PTHR47964">
    <property type="entry name" value="ATP-DEPENDENT DNA HELICASE HOMOLOG RECG, CHLOROPLASTIC"/>
    <property type="match status" value="1"/>
</dbReference>
<reference evidence="18" key="2">
    <citation type="submission" date="2021-04" db="EMBL/GenBank/DDBJ databases">
        <authorList>
            <person name="Gilroy R."/>
        </authorList>
    </citation>
    <scope>NUCLEOTIDE SEQUENCE</scope>
    <source>
        <strain evidence="18">5134</strain>
    </source>
</reference>
<comment type="catalytic activity">
    <reaction evidence="12 15">
        <text>Couples ATP hydrolysis with the unwinding of duplex DNA by translocating in the 3'-5' direction.</text>
        <dbReference type="EC" id="5.6.2.4"/>
    </reaction>
</comment>
<dbReference type="InterPro" id="IPR033454">
    <property type="entry name" value="RecG_wedge"/>
</dbReference>
<dbReference type="CDD" id="cd17992">
    <property type="entry name" value="DEXHc_RecG"/>
    <property type="match status" value="1"/>
</dbReference>
<keyword evidence="4 15" id="KW-0227">DNA damage</keyword>
<comment type="similarity">
    <text evidence="1 15">Belongs to the helicase family. RecG subfamily.</text>
</comment>
<evidence type="ECO:0000256" key="12">
    <source>
        <dbReference type="ARBA" id="ARBA00034617"/>
    </source>
</evidence>
<evidence type="ECO:0000256" key="4">
    <source>
        <dbReference type="ARBA" id="ARBA00022763"/>
    </source>
</evidence>
<dbReference type="NCBIfam" id="NF008168">
    <property type="entry name" value="PRK10917.2-2"/>
    <property type="match status" value="1"/>
</dbReference>
<dbReference type="InterPro" id="IPR004609">
    <property type="entry name" value="ATP-dep_DNA_helicase_RecG"/>
</dbReference>
<organism evidence="18 19">
    <name type="scientific">Candidatus Alistipes intestinigallinarum</name>
    <dbReference type="NCBI Taxonomy" id="2838440"/>
    <lineage>
        <taxon>Bacteria</taxon>
        <taxon>Pseudomonadati</taxon>
        <taxon>Bacteroidota</taxon>
        <taxon>Bacteroidia</taxon>
        <taxon>Bacteroidales</taxon>
        <taxon>Rikenellaceae</taxon>
        <taxon>Alistipes</taxon>
    </lineage>
</organism>
<dbReference type="Pfam" id="PF00270">
    <property type="entry name" value="DEAD"/>
    <property type="match status" value="1"/>
</dbReference>
<dbReference type="InterPro" id="IPR001650">
    <property type="entry name" value="Helicase_C-like"/>
</dbReference>
<evidence type="ECO:0000259" key="17">
    <source>
        <dbReference type="PROSITE" id="PS51194"/>
    </source>
</evidence>
<dbReference type="EC" id="5.6.2.4" evidence="13 15"/>
<evidence type="ECO:0000256" key="11">
    <source>
        <dbReference type="ARBA" id="ARBA00023235"/>
    </source>
</evidence>
<dbReference type="GO" id="GO:0006310">
    <property type="term" value="P:DNA recombination"/>
    <property type="evidence" value="ECO:0007669"/>
    <property type="project" value="UniProtKB-UniRule"/>
</dbReference>
<dbReference type="Pfam" id="PF00271">
    <property type="entry name" value="Helicase_C"/>
    <property type="match status" value="1"/>
</dbReference>
<accession>A0A9D1Z1U4</accession>
<dbReference type="PROSITE" id="PS51192">
    <property type="entry name" value="HELICASE_ATP_BIND_1"/>
    <property type="match status" value="1"/>
</dbReference>
<dbReference type="GO" id="GO:0016787">
    <property type="term" value="F:hydrolase activity"/>
    <property type="evidence" value="ECO:0007669"/>
    <property type="project" value="UniProtKB-KW"/>
</dbReference>
<evidence type="ECO:0000256" key="1">
    <source>
        <dbReference type="ARBA" id="ARBA00007504"/>
    </source>
</evidence>
<dbReference type="GO" id="GO:0043138">
    <property type="term" value="F:3'-5' DNA helicase activity"/>
    <property type="evidence" value="ECO:0007669"/>
    <property type="project" value="UniProtKB-EC"/>
</dbReference>
<dbReference type="Gene3D" id="3.40.50.300">
    <property type="entry name" value="P-loop containing nucleotide triphosphate hydrolases"/>
    <property type="match status" value="2"/>
</dbReference>
<keyword evidence="7 15" id="KW-0067">ATP-binding</keyword>
<dbReference type="InterPro" id="IPR012340">
    <property type="entry name" value="NA-bd_OB-fold"/>
</dbReference>
<sequence length="703" mass="79049">MEILDNDIKFVAGVGEARARLLDRELGIRTVGDLLAHYPFRYIDRTRIYRIAEITDTAGLTYVQFRARVMGVAYAGTGRKRRFTVQVQDPSGSAELIWFQGIKWIEKKIEVGREYLVFGRPNFFRGELSIAHPELETVEQALSRKAESGMQGIYPSTEKLSNVLGTKGLYQIVCNAWALVRDRIPDPLPEALRTRYGLVSRREALYNIHFPQSQEALRQAQYRLKFEELLGVQLNIQQRRTARLSKSDGFLFPKVGGVFNTFYHEKLPFPLTGAQKRVIREIRKDTVSGFQMNRLLQGDVGSGKTLVALMSMLLAVDNGYQACMMAPTEILARQHVATIRRMLDGMPVRVAILTGASKARERREALEGIASGEVDILIGTHALIEDRVQFANLGFVVIDEQHRFGVEQRARLWTKNAQPPHILVMTATPIPRTLAMTLYGDLDVSVIDELPPGRRPIKTYHYTDAARLKLFGFMRQEIAKGRQVYVVYPLIKESEAMDYKDLTDGYEAISRDFPLPQYVTAICHGKMKPADKEESMRQFKEGEAQILVATSVIEVGVDVPNATVMVIESAERFGLSQLHQLRGRVGRGGEQSYCILMSGEKLSRESRARLDAMCETNDGFRLAELDLKLRGAGDINGTLQSGMAFDLKIASPTADVQILTVSREAAAEILAEDPSLSQPANRGLDDLRRRYSGREEIDFSRIS</sequence>
<keyword evidence="9 15" id="KW-0233">DNA recombination</keyword>
<evidence type="ECO:0000256" key="6">
    <source>
        <dbReference type="ARBA" id="ARBA00022806"/>
    </source>
</evidence>
<evidence type="ECO:0000313" key="19">
    <source>
        <dbReference type="Proteomes" id="UP000886844"/>
    </source>
</evidence>
<dbReference type="PANTHER" id="PTHR47964:SF1">
    <property type="entry name" value="ATP-DEPENDENT DNA HELICASE HOMOLOG RECG, CHLOROPLASTIC"/>
    <property type="match status" value="1"/>
</dbReference>
<dbReference type="CDD" id="cd04488">
    <property type="entry name" value="RecG_wedge_OBF"/>
    <property type="match status" value="1"/>
</dbReference>
<evidence type="ECO:0000259" key="16">
    <source>
        <dbReference type="PROSITE" id="PS51192"/>
    </source>
</evidence>
<evidence type="ECO:0000256" key="14">
    <source>
        <dbReference type="ARBA" id="ARBA00048988"/>
    </source>
</evidence>
<dbReference type="NCBIfam" id="TIGR00643">
    <property type="entry name" value="recG"/>
    <property type="match status" value="1"/>
</dbReference>
<evidence type="ECO:0000256" key="2">
    <source>
        <dbReference type="ARBA" id="ARBA00017846"/>
    </source>
</evidence>
<dbReference type="InterPro" id="IPR047112">
    <property type="entry name" value="RecG/Mfd"/>
</dbReference>
<dbReference type="NCBIfam" id="NF008165">
    <property type="entry name" value="PRK10917.1-3"/>
    <property type="match status" value="1"/>
</dbReference>
<dbReference type="InterPro" id="IPR045562">
    <property type="entry name" value="RecG_dom3_C"/>
</dbReference>
<dbReference type="SUPFAM" id="SSF50249">
    <property type="entry name" value="Nucleic acid-binding proteins"/>
    <property type="match status" value="1"/>
</dbReference>
<evidence type="ECO:0000256" key="3">
    <source>
        <dbReference type="ARBA" id="ARBA00022741"/>
    </source>
</evidence>
<dbReference type="Pfam" id="PF17191">
    <property type="entry name" value="RecG_wedge"/>
    <property type="match status" value="1"/>
</dbReference>
<evidence type="ECO:0000256" key="13">
    <source>
        <dbReference type="ARBA" id="ARBA00034808"/>
    </source>
</evidence>
<dbReference type="InterPro" id="IPR011545">
    <property type="entry name" value="DEAD/DEAH_box_helicase_dom"/>
</dbReference>
<evidence type="ECO:0000256" key="15">
    <source>
        <dbReference type="RuleBase" id="RU363016"/>
    </source>
</evidence>
<dbReference type="GO" id="GO:0005524">
    <property type="term" value="F:ATP binding"/>
    <property type="evidence" value="ECO:0007669"/>
    <property type="project" value="UniProtKB-KW"/>
</dbReference>
<dbReference type="GO" id="GO:0006281">
    <property type="term" value="P:DNA repair"/>
    <property type="evidence" value="ECO:0007669"/>
    <property type="project" value="UniProtKB-UniRule"/>
</dbReference>
<gene>
    <name evidence="18" type="primary">recG</name>
    <name evidence="18" type="ORF">H9828_06940</name>
</gene>
<dbReference type="Gene3D" id="2.40.50.140">
    <property type="entry name" value="Nucleic acid-binding proteins"/>
    <property type="match status" value="1"/>
</dbReference>
<dbReference type="SMART" id="SM00487">
    <property type="entry name" value="DEXDc"/>
    <property type="match status" value="1"/>
</dbReference>
<dbReference type="Pfam" id="PF19833">
    <property type="entry name" value="RecG_dom3_C"/>
    <property type="match status" value="1"/>
</dbReference>
<feature type="domain" description="Helicase ATP-binding" evidence="16">
    <location>
        <begin position="285"/>
        <end position="447"/>
    </location>
</feature>
<proteinExistence type="inferred from homology"/>
<comment type="catalytic activity">
    <reaction evidence="14 15">
        <text>ATP + H2O = ADP + phosphate + H(+)</text>
        <dbReference type="Rhea" id="RHEA:13065"/>
        <dbReference type="ChEBI" id="CHEBI:15377"/>
        <dbReference type="ChEBI" id="CHEBI:15378"/>
        <dbReference type="ChEBI" id="CHEBI:30616"/>
        <dbReference type="ChEBI" id="CHEBI:43474"/>
        <dbReference type="ChEBI" id="CHEBI:456216"/>
        <dbReference type="EC" id="5.6.2.4"/>
    </reaction>
</comment>
<evidence type="ECO:0000256" key="5">
    <source>
        <dbReference type="ARBA" id="ARBA00022801"/>
    </source>
</evidence>
<dbReference type="GO" id="GO:0003677">
    <property type="term" value="F:DNA binding"/>
    <property type="evidence" value="ECO:0007669"/>
    <property type="project" value="UniProtKB-KW"/>
</dbReference>
<evidence type="ECO:0000313" key="18">
    <source>
        <dbReference type="EMBL" id="HIY69135.1"/>
    </source>
</evidence>
<reference evidence="18" key="1">
    <citation type="journal article" date="2021" name="PeerJ">
        <title>Extensive microbial diversity within the chicken gut microbiome revealed by metagenomics and culture.</title>
        <authorList>
            <person name="Gilroy R."/>
            <person name="Ravi A."/>
            <person name="Getino M."/>
            <person name="Pursley I."/>
            <person name="Horton D.L."/>
            <person name="Alikhan N.F."/>
            <person name="Baker D."/>
            <person name="Gharbi K."/>
            <person name="Hall N."/>
            <person name="Watson M."/>
            <person name="Adriaenssens E.M."/>
            <person name="Foster-Nyarko E."/>
            <person name="Jarju S."/>
            <person name="Secka A."/>
            <person name="Antonio M."/>
            <person name="Oren A."/>
            <person name="Chaudhuri R.R."/>
            <person name="La Ragione R."/>
            <person name="Hildebrand F."/>
            <person name="Pallen M.J."/>
        </authorList>
    </citation>
    <scope>NUCLEOTIDE SEQUENCE</scope>
    <source>
        <strain evidence="18">5134</strain>
    </source>
</reference>
<evidence type="ECO:0000256" key="10">
    <source>
        <dbReference type="ARBA" id="ARBA00023204"/>
    </source>
</evidence>
<dbReference type="AlphaFoldDB" id="A0A9D1Z1U4"/>
<dbReference type="PROSITE" id="PS51194">
    <property type="entry name" value="HELICASE_CTER"/>
    <property type="match status" value="1"/>
</dbReference>
<dbReference type="SUPFAM" id="SSF52540">
    <property type="entry name" value="P-loop containing nucleoside triphosphate hydrolases"/>
    <property type="match status" value="2"/>
</dbReference>
<keyword evidence="5 15" id="KW-0378">Hydrolase</keyword>
<comment type="caution">
    <text evidence="18">The sequence shown here is derived from an EMBL/GenBank/DDBJ whole genome shotgun (WGS) entry which is preliminary data.</text>
</comment>
<feature type="domain" description="Helicase C-terminal" evidence="17">
    <location>
        <begin position="473"/>
        <end position="633"/>
    </location>
</feature>
<dbReference type="Proteomes" id="UP000886844">
    <property type="component" value="Unassembled WGS sequence"/>
</dbReference>
<keyword evidence="8" id="KW-0238">DNA-binding</keyword>
<keyword evidence="10 15" id="KW-0234">DNA repair</keyword>
<keyword evidence="11" id="KW-0413">Isomerase</keyword>
<keyword evidence="6 15" id="KW-0347">Helicase</keyword>
<evidence type="ECO:0000256" key="9">
    <source>
        <dbReference type="ARBA" id="ARBA00023172"/>
    </source>
</evidence>
<comment type="function">
    <text evidence="15">Plays a critical role in recombination and DNA repair. Helps process Holliday junction intermediates to mature products by catalyzing branch migration. Has replication fork regression activity, unwinds stalled or blocked replication forks to make a HJ that can be resolved. Has a DNA unwinding activity characteristic of a DNA helicase with 3'-5' polarity.</text>
</comment>
<dbReference type="InterPro" id="IPR014001">
    <property type="entry name" value="Helicase_ATP-bd"/>
</dbReference>
<evidence type="ECO:0000256" key="7">
    <source>
        <dbReference type="ARBA" id="ARBA00022840"/>
    </source>
</evidence>
<dbReference type="InterPro" id="IPR027417">
    <property type="entry name" value="P-loop_NTPase"/>
</dbReference>
<keyword evidence="3 15" id="KW-0547">Nucleotide-binding</keyword>
<dbReference type="EMBL" id="DXDA01000056">
    <property type="protein sequence ID" value="HIY69135.1"/>
    <property type="molecule type" value="Genomic_DNA"/>
</dbReference>
<dbReference type="SMART" id="SM00490">
    <property type="entry name" value="HELICc"/>
    <property type="match status" value="1"/>
</dbReference>